<reference evidence="2" key="1">
    <citation type="submission" date="2021-01" db="EMBL/GenBank/DDBJ databases">
        <title>Whole genome shotgun sequence of Actinocatenispora rupis NBRC 107355.</title>
        <authorList>
            <person name="Komaki H."/>
            <person name="Tamura T."/>
        </authorList>
    </citation>
    <scope>NUCLEOTIDE SEQUENCE</scope>
    <source>
        <strain evidence="2">NBRC 107355</strain>
    </source>
</reference>
<dbReference type="InterPro" id="IPR036249">
    <property type="entry name" value="Thioredoxin-like_sf"/>
</dbReference>
<sequence length="323" mass="34710">MVGMRIEIWADVVCPWAYVGKRRLEHALAGVDAEVVWRPYRIDPTAPESSVLLDEALRDPAADEALRGCAPGLTPAQNRARVADIAAAEGLGPPWGAVWRANSHHAHRLLHLAYEHGGAALQDDVAERVLRAHFVEGANIGDRRTLGDLAARAGFAAGATLLAGDAGDREVRELLLVGKARGIVTSPTYVVGDRALAGAQSPEAIAAFVGAAGPGRDMPPEVRRLRWAESLLDQRDPLGALTLLRPLLAEYPDDPNVRRLAARGYYHSAQLSRALDVLERLVADAPDDSYARLMLGKTLRRAGRHDEAGTHLRIAAAMTPAYG</sequence>
<dbReference type="Gene3D" id="1.25.40.10">
    <property type="entry name" value="Tetratricopeptide repeat domain"/>
    <property type="match status" value="1"/>
</dbReference>
<dbReference type="Proteomes" id="UP000612808">
    <property type="component" value="Unassembled WGS sequence"/>
</dbReference>
<dbReference type="GO" id="GO:0016491">
    <property type="term" value="F:oxidoreductase activity"/>
    <property type="evidence" value="ECO:0007669"/>
    <property type="project" value="InterPro"/>
</dbReference>
<dbReference type="InterPro" id="IPR001853">
    <property type="entry name" value="DSBA-like_thioredoxin_dom"/>
</dbReference>
<proteinExistence type="predicted"/>
<dbReference type="Pfam" id="PF14559">
    <property type="entry name" value="TPR_19"/>
    <property type="match status" value="1"/>
</dbReference>
<gene>
    <name evidence="2" type="ORF">Aru02nite_69640</name>
</gene>
<evidence type="ECO:0000313" key="3">
    <source>
        <dbReference type="Proteomes" id="UP000612808"/>
    </source>
</evidence>
<accession>A0A8J3JCV9</accession>
<dbReference type="Pfam" id="PF01323">
    <property type="entry name" value="DSBA"/>
    <property type="match status" value="1"/>
</dbReference>
<dbReference type="CDD" id="cd03024">
    <property type="entry name" value="DsbA_FrnE"/>
    <property type="match status" value="1"/>
</dbReference>
<dbReference type="AlphaFoldDB" id="A0A8J3JCV9"/>
<evidence type="ECO:0000259" key="1">
    <source>
        <dbReference type="Pfam" id="PF01323"/>
    </source>
</evidence>
<keyword evidence="3" id="KW-1185">Reference proteome</keyword>
<dbReference type="PANTHER" id="PTHR13887:SF41">
    <property type="entry name" value="THIOREDOXIN SUPERFAMILY PROTEIN"/>
    <property type="match status" value="1"/>
</dbReference>
<evidence type="ECO:0000313" key="2">
    <source>
        <dbReference type="EMBL" id="GID16075.1"/>
    </source>
</evidence>
<feature type="domain" description="DSBA-like thioredoxin" evidence="1">
    <location>
        <begin position="6"/>
        <end position="207"/>
    </location>
</feature>
<dbReference type="PANTHER" id="PTHR13887">
    <property type="entry name" value="GLUTATHIONE S-TRANSFERASE KAPPA"/>
    <property type="match status" value="1"/>
</dbReference>
<dbReference type="SUPFAM" id="SSF52833">
    <property type="entry name" value="Thioredoxin-like"/>
    <property type="match status" value="1"/>
</dbReference>
<protein>
    <recommendedName>
        <fullName evidence="1">DSBA-like thioredoxin domain-containing protein</fullName>
    </recommendedName>
</protein>
<organism evidence="2 3">
    <name type="scientific">Actinocatenispora rupis</name>
    <dbReference type="NCBI Taxonomy" id="519421"/>
    <lineage>
        <taxon>Bacteria</taxon>
        <taxon>Bacillati</taxon>
        <taxon>Actinomycetota</taxon>
        <taxon>Actinomycetes</taxon>
        <taxon>Micromonosporales</taxon>
        <taxon>Micromonosporaceae</taxon>
        <taxon>Actinocatenispora</taxon>
    </lineage>
</organism>
<dbReference type="InterPro" id="IPR011990">
    <property type="entry name" value="TPR-like_helical_dom_sf"/>
</dbReference>
<name>A0A8J3JCV9_9ACTN</name>
<dbReference type="Gene3D" id="3.40.30.10">
    <property type="entry name" value="Glutaredoxin"/>
    <property type="match status" value="1"/>
</dbReference>
<dbReference type="SUPFAM" id="SSF48452">
    <property type="entry name" value="TPR-like"/>
    <property type="match status" value="1"/>
</dbReference>
<dbReference type="EMBL" id="BOMB01000051">
    <property type="protein sequence ID" value="GID16075.1"/>
    <property type="molecule type" value="Genomic_DNA"/>
</dbReference>
<comment type="caution">
    <text evidence="2">The sequence shown here is derived from an EMBL/GenBank/DDBJ whole genome shotgun (WGS) entry which is preliminary data.</text>
</comment>